<accession>A0A1A8WSV7</accession>
<evidence type="ECO:0000256" key="1">
    <source>
        <dbReference type="SAM" id="Phobius"/>
    </source>
</evidence>
<gene>
    <name evidence="2" type="ORF">POVCU2_0100320</name>
</gene>
<evidence type="ECO:0000313" key="3">
    <source>
        <dbReference type="Proteomes" id="UP000078560"/>
    </source>
</evidence>
<keyword evidence="1" id="KW-0472">Membrane</keyword>
<keyword evidence="1" id="KW-1133">Transmembrane helix</keyword>
<dbReference type="Proteomes" id="UP000078560">
    <property type="component" value="Unassembled WGS sequence"/>
</dbReference>
<protein>
    <submittedName>
        <fullName evidence="2">PIR Superfamily Protein</fullName>
    </submittedName>
</protein>
<dbReference type="AlphaFoldDB" id="A0A1A8WSV7"/>
<dbReference type="EMBL" id="FLQU01002223">
    <property type="protein sequence ID" value="SBS95976.1"/>
    <property type="molecule type" value="Genomic_DNA"/>
</dbReference>
<sequence>MVKNSEEITTPREVNYEEDILDDKEIHFLDEICFSEKKAISCNSLLNDNISSKIQNPHITCEKFKYLYHWLIDLLEEKLNNIESNHLENMKIFFDLYKAKNETYRKITEPVLTNKVEYCLPYKRECNIKYGEGIINCCVGCSDFYKVPKQFKCLYENGLATYKDDKDDLQYKKLIELPGYDSVIKEYRRGQFRRITTTSFLVPLFGLLFLLISSNKFSPFRHYLLEKIKSTKNVLFSVEEKENKLLLYTSYSDSKIMDERDYNIGYYSVRNL</sequence>
<proteinExistence type="predicted"/>
<organism evidence="2 3">
    <name type="scientific">Plasmodium ovale curtisi</name>
    <dbReference type="NCBI Taxonomy" id="864141"/>
    <lineage>
        <taxon>Eukaryota</taxon>
        <taxon>Sar</taxon>
        <taxon>Alveolata</taxon>
        <taxon>Apicomplexa</taxon>
        <taxon>Aconoidasida</taxon>
        <taxon>Haemosporida</taxon>
        <taxon>Plasmodiidae</taxon>
        <taxon>Plasmodium</taxon>
        <taxon>Plasmodium (Plasmodium)</taxon>
    </lineage>
</organism>
<feature type="transmembrane region" description="Helical" evidence="1">
    <location>
        <begin position="195"/>
        <end position="212"/>
    </location>
</feature>
<keyword evidence="1" id="KW-0812">Transmembrane</keyword>
<evidence type="ECO:0000313" key="2">
    <source>
        <dbReference type="EMBL" id="SBS95976.1"/>
    </source>
</evidence>
<reference evidence="3" key="1">
    <citation type="submission" date="2016-05" db="EMBL/GenBank/DDBJ databases">
        <authorList>
            <person name="Naeem Raeece"/>
        </authorList>
    </citation>
    <scope>NUCLEOTIDE SEQUENCE [LARGE SCALE GENOMIC DNA]</scope>
</reference>
<name>A0A1A8WSV7_PLAOA</name>